<feature type="transmembrane region" description="Helical" evidence="1">
    <location>
        <begin position="363"/>
        <end position="383"/>
    </location>
</feature>
<gene>
    <name evidence="2" type="ORF">DWY96_12085</name>
</gene>
<dbReference type="InterPro" id="IPR045691">
    <property type="entry name" value="DUF6056"/>
</dbReference>
<protein>
    <submittedName>
        <fullName evidence="2">Uncharacterized protein</fullName>
    </submittedName>
</protein>
<keyword evidence="1" id="KW-1133">Transmembrane helix</keyword>
<feature type="transmembrane region" description="Helical" evidence="1">
    <location>
        <begin position="324"/>
        <end position="343"/>
    </location>
</feature>
<evidence type="ECO:0000313" key="2">
    <source>
        <dbReference type="EMBL" id="RGQ46997.1"/>
    </source>
</evidence>
<feature type="transmembrane region" description="Helical" evidence="1">
    <location>
        <begin position="245"/>
        <end position="263"/>
    </location>
</feature>
<feature type="transmembrane region" description="Helical" evidence="1">
    <location>
        <begin position="201"/>
        <end position="216"/>
    </location>
</feature>
<feature type="transmembrane region" description="Helical" evidence="1">
    <location>
        <begin position="109"/>
        <end position="131"/>
    </location>
</feature>
<evidence type="ECO:0000313" key="3">
    <source>
        <dbReference type="Proteomes" id="UP000283738"/>
    </source>
</evidence>
<keyword evidence="1" id="KW-0472">Membrane</keyword>
<feature type="transmembrane region" description="Helical" evidence="1">
    <location>
        <begin position="395"/>
        <end position="415"/>
    </location>
</feature>
<feature type="transmembrane region" description="Helical" evidence="1">
    <location>
        <begin position="297"/>
        <end position="317"/>
    </location>
</feature>
<feature type="transmembrane region" description="Helical" evidence="1">
    <location>
        <begin position="143"/>
        <end position="162"/>
    </location>
</feature>
<feature type="transmembrane region" description="Helical" evidence="1">
    <location>
        <begin position="168"/>
        <end position="189"/>
    </location>
</feature>
<sequence>MMQKQIADRIEKIDAWLAKKEKLFAVLCVLALICLMIPFYWFGRYTAPLADDFNTVTGTYHAWITSHSIWQVILAAVEKTKGYYIGWTGAFTNVFLQCLMPGLGDYRTYFIASWIILTTFLIANFYFGKCLIVDVMGQEKTKWLIITVITTVIQIECLPVVYDAFFWFVGAEAYVFAYSLKLILAGIIIKELASDRKVRPGMLILNMIYAFLIGGTEFGPTSVLLICVLGCLVIFSIVRKRKSCYTLIVSASFALAWILTIAAPGNSVRQSMVGEKRGVIFSIVQALTVGAMRIYEWINPFMLIVPLLALPFIILCVKKVKFEFPLPVFVSLLSYGIYSSMYAPMIYANYGAVGQVNGYTNNVIYLIFILLWMGNVIYWTGWLTRHYTSRKKQSISCYYVSVLCGIFLITCVAHIPGDYCSFTLLHWVRTGTMQANMEKYLEREEILRNSPGEDVVVEAITFPEGIYTSGAGEITSDAEHWINIGVSDYYGVKSVRTE</sequence>
<dbReference type="RefSeq" id="WP_118111134.1">
    <property type="nucleotide sequence ID" value="NZ_QRTF01000029.1"/>
</dbReference>
<proteinExistence type="predicted"/>
<organism evidence="2 3">
    <name type="scientific">Roseburia inulinivorans</name>
    <dbReference type="NCBI Taxonomy" id="360807"/>
    <lineage>
        <taxon>Bacteria</taxon>
        <taxon>Bacillati</taxon>
        <taxon>Bacillota</taxon>
        <taxon>Clostridia</taxon>
        <taxon>Lachnospirales</taxon>
        <taxon>Lachnospiraceae</taxon>
        <taxon>Roseburia</taxon>
    </lineage>
</organism>
<accession>A0A412B3V5</accession>
<dbReference type="EMBL" id="QRTF01000029">
    <property type="protein sequence ID" value="RGQ46997.1"/>
    <property type="molecule type" value="Genomic_DNA"/>
</dbReference>
<feature type="transmembrane region" description="Helical" evidence="1">
    <location>
        <begin position="21"/>
        <end position="40"/>
    </location>
</feature>
<dbReference type="Pfam" id="PF19528">
    <property type="entry name" value="DUF6056"/>
    <property type="match status" value="1"/>
</dbReference>
<keyword evidence="1" id="KW-0812">Transmembrane</keyword>
<evidence type="ECO:0000256" key="1">
    <source>
        <dbReference type="SAM" id="Phobius"/>
    </source>
</evidence>
<comment type="caution">
    <text evidence="2">The sequence shown here is derived from an EMBL/GenBank/DDBJ whole genome shotgun (WGS) entry which is preliminary data.</text>
</comment>
<feature type="transmembrane region" description="Helical" evidence="1">
    <location>
        <begin position="84"/>
        <end position="103"/>
    </location>
</feature>
<dbReference type="Proteomes" id="UP000283738">
    <property type="component" value="Unassembled WGS sequence"/>
</dbReference>
<dbReference type="AlphaFoldDB" id="A0A412B3V5"/>
<reference evidence="2 3" key="1">
    <citation type="submission" date="2018-08" db="EMBL/GenBank/DDBJ databases">
        <title>A genome reference for cultivated species of the human gut microbiota.</title>
        <authorList>
            <person name="Zou Y."/>
            <person name="Xue W."/>
            <person name="Luo G."/>
        </authorList>
    </citation>
    <scope>NUCLEOTIDE SEQUENCE [LARGE SCALE GENOMIC DNA]</scope>
    <source>
        <strain evidence="2 3">AF28-15</strain>
    </source>
</reference>
<name>A0A412B3V5_9FIRM</name>